<dbReference type="Gene3D" id="3.40.50.980">
    <property type="match status" value="2"/>
</dbReference>
<evidence type="ECO:0000313" key="5">
    <source>
        <dbReference type="EMBL" id="TFK23946.1"/>
    </source>
</evidence>
<dbReference type="PANTHER" id="PTHR24096">
    <property type="entry name" value="LONG-CHAIN-FATTY-ACID--COA LIGASE"/>
    <property type="match status" value="1"/>
</dbReference>
<feature type="domain" description="AMP-binding enzyme C-terminal" evidence="4">
    <location>
        <begin position="482"/>
        <end position="567"/>
    </location>
</feature>
<dbReference type="InterPro" id="IPR045851">
    <property type="entry name" value="AMP-bd_C_sf"/>
</dbReference>
<evidence type="ECO:0000313" key="6">
    <source>
        <dbReference type="Proteomes" id="UP000307440"/>
    </source>
</evidence>
<dbReference type="PANTHER" id="PTHR24096:SF149">
    <property type="entry name" value="AMP-BINDING DOMAIN-CONTAINING PROTEIN-RELATED"/>
    <property type="match status" value="1"/>
</dbReference>
<dbReference type="EMBL" id="ML210209">
    <property type="protein sequence ID" value="TFK23946.1"/>
    <property type="molecule type" value="Genomic_DNA"/>
</dbReference>
<protein>
    <submittedName>
        <fullName evidence="5">AMP binding protein</fullName>
    </submittedName>
</protein>
<dbReference type="Pfam" id="PF00501">
    <property type="entry name" value="AMP-binding"/>
    <property type="match status" value="1"/>
</dbReference>
<feature type="domain" description="AMP-dependent synthetase/ligase" evidence="3">
    <location>
        <begin position="38"/>
        <end position="431"/>
    </location>
</feature>
<evidence type="ECO:0000256" key="2">
    <source>
        <dbReference type="ARBA" id="ARBA00022598"/>
    </source>
</evidence>
<gene>
    <name evidence="5" type="ORF">FA15DRAFT_670032</name>
</gene>
<keyword evidence="2" id="KW-0436">Ligase</keyword>
<dbReference type="InterPro" id="IPR025110">
    <property type="entry name" value="AMP-bd_C"/>
</dbReference>
<keyword evidence="6" id="KW-1185">Reference proteome</keyword>
<dbReference type="Pfam" id="PF13193">
    <property type="entry name" value="AMP-binding_C"/>
    <property type="match status" value="1"/>
</dbReference>
<proteinExistence type="inferred from homology"/>
<comment type="similarity">
    <text evidence="1">Belongs to the ATP-dependent AMP-binding enzyme family.</text>
</comment>
<dbReference type="OrthoDB" id="1898221at2759"/>
<dbReference type="PROSITE" id="PS00455">
    <property type="entry name" value="AMP_BINDING"/>
    <property type="match status" value="1"/>
</dbReference>
<accession>A0A5C3KU07</accession>
<evidence type="ECO:0000259" key="3">
    <source>
        <dbReference type="Pfam" id="PF00501"/>
    </source>
</evidence>
<name>A0A5C3KU07_COPMA</name>
<dbReference type="STRING" id="230819.A0A5C3KU07"/>
<dbReference type="FunFam" id="3.30.300.30:FF:000007">
    <property type="entry name" value="4-coumarate--CoA ligase 2"/>
    <property type="match status" value="1"/>
</dbReference>
<dbReference type="AlphaFoldDB" id="A0A5C3KU07"/>
<dbReference type="Gene3D" id="3.30.300.30">
    <property type="match status" value="1"/>
</dbReference>
<evidence type="ECO:0000256" key="1">
    <source>
        <dbReference type="ARBA" id="ARBA00006432"/>
    </source>
</evidence>
<dbReference type="InterPro" id="IPR000873">
    <property type="entry name" value="AMP-dep_synth/lig_dom"/>
</dbReference>
<dbReference type="SUPFAM" id="SSF56801">
    <property type="entry name" value="Acetyl-CoA synthetase-like"/>
    <property type="match status" value="1"/>
</dbReference>
<dbReference type="Proteomes" id="UP000307440">
    <property type="component" value="Unassembled WGS sequence"/>
</dbReference>
<dbReference type="Gene3D" id="2.30.38.10">
    <property type="entry name" value="Luciferase, Domain 3"/>
    <property type="match status" value="1"/>
</dbReference>
<dbReference type="GO" id="GO:0016405">
    <property type="term" value="F:CoA-ligase activity"/>
    <property type="evidence" value="ECO:0007669"/>
    <property type="project" value="TreeGrafter"/>
</dbReference>
<dbReference type="CDD" id="cd05911">
    <property type="entry name" value="Firefly_Luc_like"/>
    <property type="match status" value="1"/>
</dbReference>
<reference evidence="5 6" key="1">
    <citation type="journal article" date="2019" name="Nat. Ecol. Evol.">
        <title>Megaphylogeny resolves global patterns of mushroom evolution.</title>
        <authorList>
            <person name="Varga T."/>
            <person name="Krizsan K."/>
            <person name="Foldi C."/>
            <person name="Dima B."/>
            <person name="Sanchez-Garcia M."/>
            <person name="Sanchez-Ramirez S."/>
            <person name="Szollosi G.J."/>
            <person name="Szarkandi J.G."/>
            <person name="Papp V."/>
            <person name="Albert L."/>
            <person name="Andreopoulos W."/>
            <person name="Angelini C."/>
            <person name="Antonin V."/>
            <person name="Barry K.W."/>
            <person name="Bougher N.L."/>
            <person name="Buchanan P."/>
            <person name="Buyck B."/>
            <person name="Bense V."/>
            <person name="Catcheside P."/>
            <person name="Chovatia M."/>
            <person name="Cooper J."/>
            <person name="Damon W."/>
            <person name="Desjardin D."/>
            <person name="Finy P."/>
            <person name="Geml J."/>
            <person name="Haridas S."/>
            <person name="Hughes K."/>
            <person name="Justo A."/>
            <person name="Karasinski D."/>
            <person name="Kautmanova I."/>
            <person name="Kiss B."/>
            <person name="Kocsube S."/>
            <person name="Kotiranta H."/>
            <person name="LaButti K.M."/>
            <person name="Lechner B.E."/>
            <person name="Liimatainen K."/>
            <person name="Lipzen A."/>
            <person name="Lukacs Z."/>
            <person name="Mihaltcheva S."/>
            <person name="Morgado L.N."/>
            <person name="Niskanen T."/>
            <person name="Noordeloos M.E."/>
            <person name="Ohm R.A."/>
            <person name="Ortiz-Santana B."/>
            <person name="Ovrebo C."/>
            <person name="Racz N."/>
            <person name="Riley R."/>
            <person name="Savchenko A."/>
            <person name="Shiryaev A."/>
            <person name="Soop K."/>
            <person name="Spirin V."/>
            <person name="Szebenyi C."/>
            <person name="Tomsovsky M."/>
            <person name="Tulloss R.E."/>
            <person name="Uehling J."/>
            <person name="Grigoriev I.V."/>
            <person name="Vagvolgyi C."/>
            <person name="Papp T."/>
            <person name="Martin F.M."/>
            <person name="Miettinen O."/>
            <person name="Hibbett D.S."/>
            <person name="Nagy L.G."/>
        </authorList>
    </citation>
    <scope>NUCLEOTIDE SEQUENCE [LARGE SCALE GENOMIC DNA]</scope>
    <source>
        <strain evidence="5 6">CBS 121175</strain>
    </source>
</reference>
<organism evidence="5 6">
    <name type="scientific">Coprinopsis marcescibilis</name>
    <name type="common">Agaric fungus</name>
    <name type="synonym">Psathyrella marcescibilis</name>
    <dbReference type="NCBI Taxonomy" id="230819"/>
    <lineage>
        <taxon>Eukaryota</taxon>
        <taxon>Fungi</taxon>
        <taxon>Dikarya</taxon>
        <taxon>Basidiomycota</taxon>
        <taxon>Agaricomycotina</taxon>
        <taxon>Agaricomycetes</taxon>
        <taxon>Agaricomycetidae</taxon>
        <taxon>Agaricales</taxon>
        <taxon>Agaricineae</taxon>
        <taxon>Psathyrellaceae</taxon>
        <taxon>Coprinopsis</taxon>
    </lineage>
</organism>
<sequence>MAPKIYRSPIPNIPVHDRSIFTHLFYSSSVAGDVGGFPASYPAFVDAQTDTSLTRGHTKKLALALGYGLRNHPNTAAKRGDTVMVYSQNSLAWPIALFGSVAAGLKCTLANNAYNARELAFQYTDSRAHLLFTSEEGIPVVLQMFKELGVSVNDARQRVLVLPTGLQWAGGPAVPLSADSKGLLTLDELLHLGTLKEEEAFNEELANDTAYLCYSSGTTGKPKGVETTHRNVTSVLDQAISAFPKLVPGTDTMLGVLPFYHIYGAIMLLHLPFLCGAPLVIMSRFDPVQFCASIEKYKITVALIVPPVLVVLNLHPAVNQYDVSSIEVLVSGAAPLGAALTQQVKERLEARKKDKKPVYILQGYGLTETSPTTHLLEKPDAVRKIGSIGILLPNLEARLVVDGDGEGLIDAEEGQPGELWIRGPSIMKGYLNNPTATKDSITHDNWFKTGDIATRDSEGFYAIVDRRKELIKYKGFQVPPAELESVLLTHPEIADAAVIGVDSAKQATELPRAYVVPANAASIKSEADKQAFARKVQEWIKSKVAKHKQLRGGVVVIGAIPKSPAGKILRRELRDKAKVELANRDPADDITGTKL</sequence>
<dbReference type="InterPro" id="IPR020845">
    <property type="entry name" value="AMP-binding_CS"/>
</dbReference>
<evidence type="ECO:0000259" key="4">
    <source>
        <dbReference type="Pfam" id="PF13193"/>
    </source>
</evidence>